<dbReference type="PIRSF" id="PIRSF010219">
    <property type="entry name" value="UCP010219"/>
    <property type="match status" value="1"/>
</dbReference>
<feature type="transmembrane region" description="Helical" evidence="1">
    <location>
        <begin position="133"/>
        <end position="153"/>
    </location>
</feature>
<dbReference type="EMBL" id="CAEZTD010000008">
    <property type="protein sequence ID" value="CAB4553050.1"/>
    <property type="molecule type" value="Genomic_DNA"/>
</dbReference>
<feature type="transmembrane region" description="Helical" evidence="1">
    <location>
        <begin position="67"/>
        <end position="86"/>
    </location>
</feature>
<reference evidence="2" key="1">
    <citation type="submission" date="2020-05" db="EMBL/GenBank/DDBJ databases">
        <authorList>
            <person name="Chiriac C."/>
            <person name="Salcher M."/>
            <person name="Ghai R."/>
            <person name="Kavagutti S V."/>
        </authorList>
    </citation>
    <scope>NUCLEOTIDE SEQUENCE</scope>
</reference>
<evidence type="ECO:0000313" key="2">
    <source>
        <dbReference type="EMBL" id="CAB4553050.1"/>
    </source>
</evidence>
<keyword evidence="1" id="KW-0812">Transmembrane</keyword>
<dbReference type="AlphaFoldDB" id="A0A6J6CNC7"/>
<evidence type="ECO:0000256" key="1">
    <source>
        <dbReference type="SAM" id="Phobius"/>
    </source>
</evidence>
<gene>
    <name evidence="2" type="ORF">UFOPK1591_00179</name>
</gene>
<accession>A0A6J6CNC7</accession>
<sequence length="236" mass="25036">MSAEVGESKPAKKSEATGLAALGAASARTGTQHPLLRAMGGVLGIFETVVPGLIFLVVYTATGFEPGMPWLAIILSVAAAAGFTLWRIIRRQVLTQAIAGFVTVGISAALAIFSNRPENNFVIGLWTNAGYGTAFLISVLVGWPLAGLVVGFARQEGTAWRANKHHRRVFTGVTLLWVGMFALRLIVEVPLFLAGEVAALAATKLALGLPLYVPVLAISWLVIRGLYREKPSTQVS</sequence>
<proteinExistence type="predicted"/>
<keyword evidence="1" id="KW-0472">Membrane</keyword>
<name>A0A6J6CNC7_9ZZZZ</name>
<protein>
    <submittedName>
        <fullName evidence="2">Unannotated protein</fullName>
    </submittedName>
</protein>
<organism evidence="2">
    <name type="scientific">freshwater metagenome</name>
    <dbReference type="NCBI Taxonomy" id="449393"/>
    <lineage>
        <taxon>unclassified sequences</taxon>
        <taxon>metagenomes</taxon>
        <taxon>ecological metagenomes</taxon>
    </lineage>
</organism>
<feature type="transmembrane region" description="Helical" evidence="1">
    <location>
        <begin position="93"/>
        <end position="113"/>
    </location>
</feature>
<feature type="transmembrane region" description="Helical" evidence="1">
    <location>
        <begin position="174"/>
        <end position="193"/>
    </location>
</feature>
<feature type="transmembrane region" description="Helical" evidence="1">
    <location>
        <begin position="205"/>
        <end position="227"/>
    </location>
</feature>
<feature type="transmembrane region" description="Helical" evidence="1">
    <location>
        <begin position="38"/>
        <end position="61"/>
    </location>
</feature>
<dbReference type="InterPro" id="IPR016566">
    <property type="entry name" value="UCP010219"/>
</dbReference>
<dbReference type="Pfam" id="PF11361">
    <property type="entry name" value="DUF3159"/>
    <property type="match status" value="1"/>
</dbReference>
<keyword evidence="1" id="KW-1133">Transmembrane helix</keyword>